<name>A0A016U9N1_9BILA</name>
<evidence type="ECO:0000313" key="1">
    <source>
        <dbReference type="EMBL" id="EYC11631.1"/>
    </source>
</evidence>
<proteinExistence type="predicted"/>
<dbReference type="Proteomes" id="UP000024635">
    <property type="component" value="Unassembled WGS sequence"/>
</dbReference>
<dbReference type="EMBL" id="JARK01001386">
    <property type="protein sequence ID" value="EYC11631.1"/>
    <property type="molecule type" value="Genomic_DNA"/>
</dbReference>
<dbReference type="AlphaFoldDB" id="A0A016U9N1"/>
<evidence type="ECO:0000313" key="2">
    <source>
        <dbReference type="Proteomes" id="UP000024635"/>
    </source>
</evidence>
<organism evidence="1 2">
    <name type="scientific">Ancylostoma ceylanicum</name>
    <dbReference type="NCBI Taxonomy" id="53326"/>
    <lineage>
        <taxon>Eukaryota</taxon>
        <taxon>Metazoa</taxon>
        <taxon>Ecdysozoa</taxon>
        <taxon>Nematoda</taxon>
        <taxon>Chromadorea</taxon>
        <taxon>Rhabditida</taxon>
        <taxon>Rhabditina</taxon>
        <taxon>Rhabditomorpha</taxon>
        <taxon>Strongyloidea</taxon>
        <taxon>Ancylostomatidae</taxon>
        <taxon>Ancylostomatinae</taxon>
        <taxon>Ancylostoma</taxon>
    </lineage>
</organism>
<gene>
    <name evidence="1" type="primary">Acey_s0050.g2014</name>
    <name evidence="1" type="ORF">Y032_0050g2014</name>
</gene>
<comment type="caution">
    <text evidence="1">The sequence shown here is derived from an EMBL/GenBank/DDBJ whole genome shotgun (WGS) entry which is preliminary data.</text>
</comment>
<accession>A0A016U9N1</accession>
<protein>
    <submittedName>
        <fullName evidence="1">Uncharacterized protein</fullName>
    </submittedName>
</protein>
<keyword evidence="2" id="KW-1185">Reference proteome</keyword>
<sequence>MDLLHQDPDDRRSSIIRIAIDDVVPNNASTNLPTSPECVPFSMLTIHFATSFSNIFTYRTRFACNA</sequence>
<reference evidence="2" key="1">
    <citation type="journal article" date="2015" name="Nat. Genet.">
        <title>The genome and transcriptome of the zoonotic hookworm Ancylostoma ceylanicum identify infection-specific gene families.</title>
        <authorList>
            <person name="Schwarz E.M."/>
            <person name="Hu Y."/>
            <person name="Antoshechkin I."/>
            <person name="Miller M.M."/>
            <person name="Sternberg P.W."/>
            <person name="Aroian R.V."/>
        </authorList>
    </citation>
    <scope>NUCLEOTIDE SEQUENCE</scope>
    <source>
        <strain evidence="2">HY135</strain>
    </source>
</reference>